<organism evidence="1 2">
    <name type="scientific">Methylorubrum thiocyanatum</name>
    <dbReference type="NCBI Taxonomy" id="47958"/>
    <lineage>
        <taxon>Bacteria</taxon>
        <taxon>Pseudomonadati</taxon>
        <taxon>Pseudomonadota</taxon>
        <taxon>Alphaproteobacteria</taxon>
        <taxon>Hyphomicrobiales</taxon>
        <taxon>Methylobacteriaceae</taxon>
        <taxon>Methylorubrum</taxon>
    </lineage>
</organism>
<sequence>MQDRDPLWYDHAEPEEEPGLLLKAVALLFVGAVDLYGLPYRLCQALADGLIRLIVHPAPRP</sequence>
<dbReference type="EMBL" id="JACJIB010000003">
    <property type="protein sequence ID" value="MBA8913177.1"/>
    <property type="molecule type" value="Genomic_DNA"/>
</dbReference>
<reference evidence="1 2" key="1">
    <citation type="submission" date="2020-08" db="EMBL/GenBank/DDBJ databases">
        <title>Genomic Encyclopedia of Type Strains, Phase IV (KMG-IV): sequencing the most valuable type-strain genomes for metagenomic binning, comparative biology and taxonomic classification.</title>
        <authorList>
            <person name="Goeker M."/>
        </authorList>
    </citation>
    <scope>NUCLEOTIDE SEQUENCE [LARGE SCALE GENOMIC DNA]</scope>
    <source>
        <strain evidence="1 2">DSM 11490</strain>
    </source>
</reference>
<comment type="caution">
    <text evidence="1">The sequence shown here is derived from an EMBL/GenBank/DDBJ whole genome shotgun (WGS) entry which is preliminary data.</text>
</comment>
<gene>
    <name evidence="1" type="ORF">HNR51_002255</name>
</gene>
<evidence type="ECO:0000313" key="2">
    <source>
        <dbReference type="Proteomes" id="UP000543554"/>
    </source>
</evidence>
<proteinExistence type="predicted"/>
<evidence type="ECO:0000313" key="1">
    <source>
        <dbReference type="EMBL" id="MBA8913177.1"/>
    </source>
</evidence>
<protein>
    <submittedName>
        <fullName evidence="1">Uncharacterized protein</fullName>
    </submittedName>
</protein>
<keyword evidence="2" id="KW-1185">Reference proteome</keyword>
<name>A0AA40S2U8_9HYPH</name>
<accession>A0AA40S2U8</accession>
<dbReference type="RefSeq" id="WP_182554967.1">
    <property type="nucleotide sequence ID" value="NZ_BPRF01000031.1"/>
</dbReference>
<dbReference type="Proteomes" id="UP000543554">
    <property type="component" value="Unassembled WGS sequence"/>
</dbReference>
<dbReference type="AlphaFoldDB" id="A0AA40S2U8"/>